<evidence type="ECO:0000313" key="2">
    <source>
        <dbReference type="EMBL" id="TPQ16936.1"/>
    </source>
</evidence>
<dbReference type="RefSeq" id="WP_119105326.1">
    <property type="nucleotide sequence ID" value="NZ_QXMJ01000317.1"/>
</dbReference>
<feature type="region of interest" description="Disordered" evidence="1">
    <location>
        <begin position="105"/>
        <end position="129"/>
    </location>
</feature>
<dbReference type="AlphaFoldDB" id="A0A505DCD0"/>
<comment type="caution">
    <text evidence="2">The sequence shown here is derived from an EMBL/GenBank/DDBJ whole genome shotgun (WGS) entry which is preliminary data.</text>
</comment>
<evidence type="ECO:0000313" key="3">
    <source>
        <dbReference type="Proteomes" id="UP000317378"/>
    </source>
</evidence>
<sequence>MGPEAQWYVLVEANSDFSTDPTWELREKYHVEGDRAAALSRAEQVCRTWGPWDKKPEETGRSVFRTSETSWLVEVTQERWSEQWERAFTSTWCVRVTVAELVYTKEPPPAHPPEKKKPGVMRRALGNGR</sequence>
<reference evidence="2 3" key="1">
    <citation type="submission" date="2019-06" db="EMBL/GenBank/DDBJ databases">
        <title>Streptomyces sporangiiformans sp. nov., a novel actinomycete isolated from soil in Mount Song.</title>
        <authorList>
            <person name="Han L."/>
        </authorList>
    </citation>
    <scope>NUCLEOTIDE SEQUENCE [LARGE SCALE GENOMIC DNA]</scope>
    <source>
        <strain evidence="2 3">NEAU-SSA 1</strain>
    </source>
</reference>
<name>A0A505DCD0_9ACTN</name>
<dbReference type="Proteomes" id="UP000317378">
    <property type="component" value="Unassembled WGS sequence"/>
</dbReference>
<dbReference type="EMBL" id="VCHX02000317">
    <property type="protein sequence ID" value="TPQ16936.1"/>
    <property type="molecule type" value="Genomic_DNA"/>
</dbReference>
<gene>
    <name evidence="2" type="ORF">FGD71_039180</name>
</gene>
<keyword evidence="3" id="KW-1185">Reference proteome</keyword>
<dbReference type="OrthoDB" id="4242673at2"/>
<protein>
    <submittedName>
        <fullName evidence="2">Uncharacterized protein</fullName>
    </submittedName>
</protein>
<evidence type="ECO:0000256" key="1">
    <source>
        <dbReference type="SAM" id="MobiDB-lite"/>
    </source>
</evidence>
<proteinExistence type="predicted"/>
<organism evidence="2 3">
    <name type="scientific">Streptomyces sporangiiformans</name>
    <dbReference type="NCBI Taxonomy" id="2315329"/>
    <lineage>
        <taxon>Bacteria</taxon>
        <taxon>Bacillati</taxon>
        <taxon>Actinomycetota</taxon>
        <taxon>Actinomycetes</taxon>
        <taxon>Kitasatosporales</taxon>
        <taxon>Streptomycetaceae</taxon>
        <taxon>Streptomyces</taxon>
    </lineage>
</organism>
<accession>A0A505DCD0</accession>